<dbReference type="OrthoDB" id="9808360at2"/>
<gene>
    <name evidence="1" type="ORF">BED41_06280</name>
</gene>
<dbReference type="Proteomes" id="UP000093044">
    <property type="component" value="Chromosome"/>
</dbReference>
<reference evidence="1" key="1">
    <citation type="submission" date="2016-08" db="EMBL/GenBank/DDBJ databases">
        <title>Complete genome of Cloacibacillus porcorum.</title>
        <authorList>
            <person name="Looft T."/>
            <person name="Bayles D.O."/>
            <person name="Alt D.P."/>
        </authorList>
    </citation>
    <scope>NUCLEOTIDE SEQUENCE [LARGE SCALE GENOMIC DNA]</scope>
    <source>
        <strain evidence="1">CL-84</strain>
    </source>
</reference>
<dbReference type="GeneID" id="83057457"/>
<protein>
    <submittedName>
        <fullName evidence="1">Rrf2 family transcriptional regulator</fullName>
    </submittedName>
</protein>
<evidence type="ECO:0000313" key="2">
    <source>
        <dbReference type="Proteomes" id="UP000093044"/>
    </source>
</evidence>
<dbReference type="SUPFAM" id="SSF46785">
    <property type="entry name" value="Winged helix' DNA-binding domain"/>
    <property type="match status" value="1"/>
</dbReference>
<sequence length="132" mass="15259">MIMTRETDYAVRILRALSCGERLTVRQVCDSELVPVQFAYKILKKLASCGYVEIFRGQEGGCRLKADLNELSLYDLMRCINEDIFVNACMDSEYECPWRRSHCGMCRFHSSLEGVQGEIEELLKRNYIGNML</sequence>
<dbReference type="KEGG" id="cpor:BED41_06280"/>
<dbReference type="GO" id="GO:0003700">
    <property type="term" value="F:DNA-binding transcription factor activity"/>
    <property type="evidence" value="ECO:0007669"/>
    <property type="project" value="TreeGrafter"/>
</dbReference>
<dbReference type="STRING" id="1197717.BED41_06280"/>
<dbReference type="Pfam" id="PF02082">
    <property type="entry name" value="Rrf2"/>
    <property type="match status" value="1"/>
</dbReference>
<dbReference type="EMBL" id="CP016757">
    <property type="protein sequence ID" value="ANZ44731.1"/>
    <property type="molecule type" value="Genomic_DNA"/>
</dbReference>
<name>A0A1B2I424_9BACT</name>
<dbReference type="InterPro" id="IPR000944">
    <property type="entry name" value="Tscrpt_reg_Rrf2"/>
</dbReference>
<dbReference type="AlphaFoldDB" id="A0A1B2I424"/>
<keyword evidence="2" id="KW-1185">Reference proteome</keyword>
<accession>A0A1B2I424</accession>
<dbReference type="InterPro" id="IPR036388">
    <property type="entry name" value="WH-like_DNA-bd_sf"/>
</dbReference>
<proteinExistence type="predicted"/>
<dbReference type="RefSeq" id="WP_066744152.1">
    <property type="nucleotide sequence ID" value="NZ_CP016757.1"/>
</dbReference>
<dbReference type="PROSITE" id="PS51197">
    <property type="entry name" value="HTH_RRF2_2"/>
    <property type="match status" value="1"/>
</dbReference>
<organism evidence="1 2">
    <name type="scientific">Cloacibacillus porcorum</name>
    <dbReference type="NCBI Taxonomy" id="1197717"/>
    <lineage>
        <taxon>Bacteria</taxon>
        <taxon>Thermotogati</taxon>
        <taxon>Synergistota</taxon>
        <taxon>Synergistia</taxon>
        <taxon>Synergistales</taxon>
        <taxon>Synergistaceae</taxon>
        <taxon>Cloacibacillus</taxon>
    </lineage>
</organism>
<dbReference type="InterPro" id="IPR036390">
    <property type="entry name" value="WH_DNA-bd_sf"/>
</dbReference>
<evidence type="ECO:0000313" key="1">
    <source>
        <dbReference type="EMBL" id="ANZ44731.1"/>
    </source>
</evidence>
<dbReference type="GO" id="GO:0005829">
    <property type="term" value="C:cytosol"/>
    <property type="evidence" value="ECO:0007669"/>
    <property type="project" value="TreeGrafter"/>
</dbReference>
<dbReference type="Gene3D" id="1.10.10.10">
    <property type="entry name" value="Winged helix-like DNA-binding domain superfamily/Winged helix DNA-binding domain"/>
    <property type="match status" value="1"/>
</dbReference>
<dbReference type="PANTHER" id="PTHR33221:SF2">
    <property type="entry name" value="TRANSCRIPTIONAL REGULATOR"/>
    <property type="match status" value="1"/>
</dbReference>
<dbReference type="PANTHER" id="PTHR33221">
    <property type="entry name" value="WINGED HELIX-TURN-HELIX TRANSCRIPTIONAL REGULATOR, RRF2 FAMILY"/>
    <property type="match status" value="1"/>
</dbReference>